<dbReference type="KEGG" id="marb:CJ263_06565"/>
<evidence type="ECO:0000313" key="2">
    <source>
        <dbReference type="EMBL" id="ASV29910.1"/>
    </source>
</evidence>
<dbReference type="EMBL" id="CP022957">
    <property type="protein sequence ID" value="ASV29910.1"/>
    <property type="molecule type" value="Genomic_DNA"/>
</dbReference>
<keyword evidence="1" id="KW-1133">Transmembrane helix</keyword>
<keyword evidence="1" id="KW-0812">Transmembrane</keyword>
<proteinExistence type="predicted"/>
<dbReference type="AlphaFoldDB" id="A0A223V454"/>
<evidence type="ECO:0000256" key="1">
    <source>
        <dbReference type="SAM" id="Phobius"/>
    </source>
</evidence>
<accession>A0A223V454</accession>
<dbReference type="Proteomes" id="UP000215244">
    <property type="component" value="Chromosome"/>
</dbReference>
<sequence length="83" mass="9858">MDVVQIAKINDFGTIRRYPGLVFIGLFHILELLLNLIVVSILFNQHGSVRLKFRFYLRWAIMLSLSKRPQYIIAIFDNQYVWT</sequence>
<evidence type="ECO:0000313" key="3">
    <source>
        <dbReference type="Proteomes" id="UP000215244"/>
    </source>
</evidence>
<organism evidence="2 3">
    <name type="scientific">Maribacter cobaltidurans</name>
    <dbReference type="NCBI Taxonomy" id="1178778"/>
    <lineage>
        <taxon>Bacteria</taxon>
        <taxon>Pseudomonadati</taxon>
        <taxon>Bacteroidota</taxon>
        <taxon>Flavobacteriia</taxon>
        <taxon>Flavobacteriales</taxon>
        <taxon>Flavobacteriaceae</taxon>
        <taxon>Maribacter</taxon>
    </lineage>
</organism>
<reference evidence="2 3" key="1">
    <citation type="submission" date="2017-08" db="EMBL/GenBank/DDBJ databases">
        <title>The complete genome sequence of Maribacter sp. B1, isolated from deep-sea sediment.</title>
        <authorList>
            <person name="Wu Y.-H."/>
            <person name="Cheng H."/>
            <person name="Xu X.-W."/>
        </authorList>
    </citation>
    <scope>NUCLEOTIDE SEQUENCE [LARGE SCALE GENOMIC DNA]</scope>
    <source>
        <strain evidence="2 3">B1</strain>
    </source>
</reference>
<feature type="transmembrane region" description="Helical" evidence="1">
    <location>
        <begin position="20"/>
        <end position="43"/>
    </location>
</feature>
<keyword evidence="3" id="KW-1185">Reference proteome</keyword>
<gene>
    <name evidence="2" type="ORF">CJ263_06565</name>
</gene>
<protein>
    <submittedName>
        <fullName evidence="2">Uncharacterized protein</fullName>
    </submittedName>
</protein>
<name>A0A223V454_9FLAO</name>
<keyword evidence="1" id="KW-0472">Membrane</keyword>